<feature type="compositionally biased region" description="Basic and acidic residues" evidence="1">
    <location>
        <begin position="725"/>
        <end position="740"/>
    </location>
</feature>
<sequence length="843" mass="94419">MSASSVAPKLCCYGICCCVFLLLAALCWKETPDQDVTLESGLEAALVRSYRTLSEHNSESLPLLLEIQAWMEPSFRALPKVAKGRVGPRGAAHLVHLFFNTNFGINLPGLQNGNPFHRDPVKALAEVSLIQTRAPKLSHAMAALPASYTLPELAAYVAVLQRLIIKEIRIALKVAWRLRNHTANAQLAPKELRRVLSSALILMHDWDRVLLQPSTLKQWTDPAIIRRFRLHEQAATQNADSWKQLKKFVAETTRRALPQEERYSFKSAMPAFLELFRTYGSFQNLDCQDMKTVLRGLDETGHGRVSLEAFYSVPEVPNSRFYFRESSQKLDGLGLVDWSLWMPRVLATNYVDGAHNCVAPNPHFSICCIDECGSLLRQMEAGAEAPTSSPEKLLDIAKQLTLTGNLTKELEDRLYGIAHANGKDLNSGQVSLHGRLFAQWLHFWQPYKCAYPQVPGFQFDPAAWKDRKYTWNVQEKESFVSSLNTLPKQSLHKSNLLAWWSDEESLPLSETASDSWSTTDRAIAYFFSFQFVAQLLIVISGMRDLILVVQESGGRRRASKKLAEADPKQDQRDGERDREPKEDKTPAEPLDKGKQVLRAKTGECHDINTGQEVSTKRSRQKGGEASKQPARKEGYKASKRSKVMPKAMPKEPAKHKGMRPALNLVPPAAMSSPRKLGEVENQHFAIAKIFADVEETDVNRPDRKREKEAEQVPAGLVTQQAVYEWLHDPQEPQADPHSHTSADGAGDESETPAKAINETTARSYPSHPEPASSPRHEKVAVADWLSHPLEEFKKAEPDAGRPAKPLADEDRAACRTAHSRVRVREASQLRRTHGTARACLAVF</sequence>
<dbReference type="Proteomes" id="UP000186817">
    <property type="component" value="Unassembled WGS sequence"/>
</dbReference>
<feature type="compositionally biased region" description="Basic and acidic residues" evidence="1">
    <location>
        <begin position="788"/>
        <end position="813"/>
    </location>
</feature>
<name>A0A1Q9DP99_SYMMI</name>
<dbReference type="EMBL" id="LSRX01000449">
    <property type="protein sequence ID" value="OLP96993.1"/>
    <property type="molecule type" value="Genomic_DNA"/>
</dbReference>
<keyword evidence="4" id="KW-1185">Reference proteome</keyword>
<evidence type="ECO:0000313" key="4">
    <source>
        <dbReference type="Proteomes" id="UP000186817"/>
    </source>
</evidence>
<feature type="signal peptide" evidence="2">
    <location>
        <begin position="1"/>
        <end position="29"/>
    </location>
</feature>
<evidence type="ECO:0000256" key="1">
    <source>
        <dbReference type="SAM" id="MobiDB-lite"/>
    </source>
</evidence>
<dbReference type="AlphaFoldDB" id="A0A1Q9DP99"/>
<feature type="compositionally biased region" description="Basic and acidic residues" evidence="1">
    <location>
        <begin position="561"/>
        <end position="606"/>
    </location>
</feature>
<reference evidence="3 4" key="1">
    <citation type="submission" date="2016-02" db="EMBL/GenBank/DDBJ databases">
        <title>Genome analysis of coral dinoflagellate symbionts highlights evolutionary adaptations to a symbiotic lifestyle.</title>
        <authorList>
            <person name="Aranda M."/>
            <person name="Li Y."/>
            <person name="Liew Y.J."/>
            <person name="Baumgarten S."/>
            <person name="Simakov O."/>
            <person name="Wilson M."/>
            <person name="Piel J."/>
            <person name="Ashoor H."/>
            <person name="Bougouffa S."/>
            <person name="Bajic V.B."/>
            <person name="Ryu T."/>
            <person name="Ravasi T."/>
            <person name="Bayer T."/>
            <person name="Micklem G."/>
            <person name="Kim H."/>
            <person name="Bhak J."/>
            <person name="Lajeunesse T.C."/>
            <person name="Voolstra C.R."/>
        </authorList>
    </citation>
    <scope>NUCLEOTIDE SEQUENCE [LARGE SCALE GENOMIC DNA]</scope>
    <source>
        <strain evidence="3 4">CCMP2467</strain>
    </source>
</reference>
<feature type="compositionally biased region" description="Basic and acidic residues" evidence="1">
    <location>
        <begin position="697"/>
        <end position="710"/>
    </location>
</feature>
<gene>
    <name evidence="3" type="ORF">AK812_SmicGene20733</name>
</gene>
<keyword evidence="2" id="KW-0732">Signal</keyword>
<evidence type="ECO:0008006" key="5">
    <source>
        <dbReference type="Google" id="ProtNLM"/>
    </source>
</evidence>
<evidence type="ECO:0000256" key="2">
    <source>
        <dbReference type="SAM" id="SignalP"/>
    </source>
</evidence>
<proteinExistence type="predicted"/>
<accession>A0A1Q9DP99</accession>
<evidence type="ECO:0000313" key="3">
    <source>
        <dbReference type="EMBL" id="OLP96993.1"/>
    </source>
</evidence>
<feature type="chain" id="PRO_5012728801" description="EF-hand domain-containing protein" evidence="2">
    <location>
        <begin position="30"/>
        <end position="843"/>
    </location>
</feature>
<protein>
    <recommendedName>
        <fullName evidence="5">EF-hand domain-containing protein</fullName>
    </recommendedName>
</protein>
<comment type="caution">
    <text evidence="3">The sequence shown here is derived from an EMBL/GenBank/DDBJ whole genome shotgun (WGS) entry which is preliminary data.</text>
</comment>
<dbReference type="OrthoDB" id="420968at2759"/>
<feature type="region of interest" description="Disordered" evidence="1">
    <location>
        <begin position="694"/>
        <end position="818"/>
    </location>
</feature>
<organism evidence="3 4">
    <name type="scientific">Symbiodinium microadriaticum</name>
    <name type="common">Dinoflagellate</name>
    <name type="synonym">Zooxanthella microadriatica</name>
    <dbReference type="NCBI Taxonomy" id="2951"/>
    <lineage>
        <taxon>Eukaryota</taxon>
        <taxon>Sar</taxon>
        <taxon>Alveolata</taxon>
        <taxon>Dinophyceae</taxon>
        <taxon>Suessiales</taxon>
        <taxon>Symbiodiniaceae</taxon>
        <taxon>Symbiodinium</taxon>
    </lineage>
</organism>
<feature type="region of interest" description="Disordered" evidence="1">
    <location>
        <begin position="556"/>
        <end position="674"/>
    </location>
</feature>